<dbReference type="PROSITE" id="PS51257">
    <property type="entry name" value="PROKAR_LIPOPROTEIN"/>
    <property type="match status" value="1"/>
</dbReference>
<keyword evidence="1" id="KW-0732">Signal</keyword>
<gene>
    <name evidence="2" type="ORF">IQ24_00787</name>
</gene>
<evidence type="ECO:0008006" key="4">
    <source>
        <dbReference type="Google" id="ProtNLM"/>
    </source>
</evidence>
<evidence type="ECO:0000313" key="2">
    <source>
        <dbReference type="EMBL" id="TWI36997.1"/>
    </source>
</evidence>
<evidence type="ECO:0000256" key="1">
    <source>
        <dbReference type="SAM" id="SignalP"/>
    </source>
</evidence>
<reference evidence="2 3" key="1">
    <citation type="journal article" date="2015" name="Stand. Genomic Sci.">
        <title>Genomic Encyclopedia of Bacterial and Archaeal Type Strains, Phase III: the genomes of soil and plant-associated and newly described type strains.</title>
        <authorList>
            <person name="Whitman W.B."/>
            <person name="Woyke T."/>
            <person name="Klenk H.P."/>
            <person name="Zhou Y."/>
            <person name="Lilburn T.G."/>
            <person name="Beck B.J."/>
            <person name="De Vos P."/>
            <person name="Vandamme P."/>
            <person name="Eisen J.A."/>
            <person name="Garrity G."/>
            <person name="Hugenholtz P."/>
            <person name="Kyrpides N.C."/>
        </authorList>
    </citation>
    <scope>NUCLEOTIDE SEQUENCE [LARGE SCALE GENOMIC DNA]</scope>
    <source>
        <strain evidence="2 3">CGMCC 1.5364</strain>
    </source>
</reference>
<dbReference type="AlphaFoldDB" id="A0A562NXN7"/>
<proteinExistence type="predicted"/>
<protein>
    <recommendedName>
        <fullName evidence="4">Nickel/cobalt transporter regulator</fullName>
    </recommendedName>
</protein>
<dbReference type="Proteomes" id="UP000316225">
    <property type="component" value="Unassembled WGS sequence"/>
</dbReference>
<evidence type="ECO:0000313" key="3">
    <source>
        <dbReference type="Proteomes" id="UP000316225"/>
    </source>
</evidence>
<accession>A0A562NXN7</accession>
<keyword evidence="3" id="KW-1185">Reference proteome</keyword>
<sequence>MKASKMFTTQHRAIYAAALAFLLGCSLMAQPIGRMAFAQDCAGNCGGGQQGQQGGKGISVGEALPPGKIHVITRPGLYGMGEPPRGSRYGIVNGRLIRFDPGTSRVLSVIRQVDRILD</sequence>
<name>A0A562NXN7_9RHOB</name>
<feature type="chain" id="PRO_5022238633" description="Nickel/cobalt transporter regulator" evidence="1">
    <location>
        <begin position="30"/>
        <end position="118"/>
    </location>
</feature>
<feature type="signal peptide" evidence="1">
    <location>
        <begin position="1"/>
        <end position="29"/>
    </location>
</feature>
<dbReference type="EMBL" id="VLKU01000002">
    <property type="protein sequence ID" value="TWI36997.1"/>
    <property type="molecule type" value="Genomic_DNA"/>
</dbReference>
<comment type="caution">
    <text evidence="2">The sequence shown here is derived from an EMBL/GenBank/DDBJ whole genome shotgun (WGS) entry which is preliminary data.</text>
</comment>
<organism evidence="2 3">
    <name type="scientific">Paracoccus sulfuroxidans</name>
    <dbReference type="NCBI Taxonomy" id="384678"/>
    <lineage>
        <taxon>Bacteria</taxon>
        <taxon>Pseudomonadati</taxon>
        <taxon>Pseudomonadota</taxon>
        <taxon>Alphaproteobacteria</taxon>
        <taxon>Rhodobacterales</taxon>
        <taxon>Paracoccaceae</taxon>
        <taxon>Paracoccus</taxon>
    </lineage>
</organism>